<dbReference type="PANTHER" id="PTHR33755">
    <property type="entry name" value="TOXIN PARE1-RELATED"/>
    <property type="match status" value="1"/>
</dbReference>
<comment type="caution">
    <text evidence="3">The sequence shown here is derived from an EMBL/GenBank/DDBJ whole genome shotgun (WGS) entry which is preliminary data.</text>
</comment>
<gene>
    <name evidence="3" type="ORF">AF72_02290</name>
    <name evidence="4" type="ORF">LPH55_02835</name>
</gene>
<evidence type="ECO:0000313" key="4">
    <source>
        <dbReference type="EMBL" id="MCD8472436.1"/>
    </source>
</evidence>
<comment type="similarity">
    <text evidence="1">Belongs to the RelE toxin family.</text>
</comment>
<evidence type="ECO:0000313" key="3">
    <source>
        <dbReference type="EMBL" id="EWS78999.1"/>
    </source>
</evidence>
<dbReference type="GeneID" id="68901455"/>
<dbReference type="InterPro" id="IPR035093">
    <property type="entry name" value="RelE/ParE_toxin_dom_sf"/>
</dbReference>
<dbReference type="Gene3D" id="3.30.2310.20">
    <property type="entry name" value="RelE-like"/>
    <property type="match status" value="1"/>
</dbReference>
<dbReference type="AlphaFoldDB" id="Z9JLF2"/>
<protein>
    <submittedName>
        <fullName evidence="3">Translation repressor RelE</fullName>
    </submittedName>
    <submittedName>
        <fullName evidence="4">Type II toxin-antitoxin system RelE/ParE family toxin</fullName>
    </submittedName>
</protein>
<sequence>MELFWTLEAIQDRDDIYDCIETDNPTTTLAFDELLEEKATLLVRYPALRQIGRVPDTREFVVHRNYIFIYGVVDDLVRVLNLVHIARQWPSMS</sequence>
<dbReference type="Proteomes" id="UP000020406">
    <property type="component" value="Unassembled WGS sequence"/>
</dbReference>
<dbReference type="Proteomes" id="UP001430701">
    <property type="component" value="Unassembled WGS sequence"/>
</dbReference>
<dbReference type="OrthoDB" id="9798046at2"/>
<evidence type="ECO:0000313" key="6">
    <source>
        <dbReference type="Proteomes" id="UP001430701"/>
    </source>
</evidence>
<dbReference type="PATRIC" id="fig|1444770.3.peg.555"/>
<name>Z9JLF2_9GAMM</name>
<dbReference type="KEGG" id="xtw:AB672_09115"/>
<accession>Z9JLF2</accession>
<dbReference type="InterPro" id="IPR051803">
    <property type="entry name" value="TA_system_RelE-like_toxin"/>
</dbReference>
<keyword evidence="2" id="KW-1277">Toxin-antitoxin system</keyword>
<dbReference type="PANTHER" id="PTHR33755:SF6">
    <property type="entry name" value="PLASMID STABILIZATION SYSTEM PROTEIN"/>
    <property type="match status" value="1"/>
</dbReference>
<evidence type="ECO:0000256" key="1">
    <source>
        <dbReference type="ARBA" id="ARBA00006226"/>
    </source>
</evidence>
<dbReference type="InterPro" id="IPR007712">
    <property type="entry name" value="RelE/ParE_toxin"/>
</dbReference>
<dbReference type="NCBIfam" id="TIGR02385">
    <property type="entry name" value="RelE_StbE"/>
    <property type="match status" value="1"/>
</dbReference>
<proteinExistence type="inferred from homology"/>
<dbReference type="eggNOG" id="COG3668">
    <property type="taxonomic scope" value="Bacteria"/>
</dbReference>
<dbReference type="EMBL" id="JAJPPU010000001">
    <property type="protein sequence ID" value="MCD8472436.1"/>
    <property type="molecule type" value="Genomic_DNA"/>
</dbReference>
<reference evidence="4" key="2">
    <citation type="submission" date="2021-11" db="EMBL/GenBank/DDBJ databases">
        <title>Genome sequence of Xylella taiwanensis PLS432.</title>
        <authorList>
            <person name="Weng L.-W."/>
            <person name="Su C.-C."/>
            <person name="Tsai C.-W."/>
            <person name="Kuo C.-H."/>
        </authorList>
    </citation>
    <scope>NUCLEOTIDE SEQUENCE</scope>
    <source>
        <strain evidence="4">PLS432</strain>
    </source>
</reference>
<dbReference type="STRING" id="1444770.AF72_02290"/>
<dbReference type="Pfam" id="PF05016">
    <property type="entry name" value="ParE_toxin"/>
    <property type="match status" value="1"/>
</dbReference>
<evidence type="ECO:0000256" key="2">
    <source>
        <dbReference type="ARBA" id="ARBA00022649"/>
    </source>
</evidence>
<evidence type="ECO:0000313" key="5">
    <source>
        <dbReference type="Proteomes" id="UP000020406"/>
    </source>
</evidence>
<dbReference type="EMBL" id="JDSQ01000003">
    <property type="protein sequence ID" value="EWS78999.1"/>
    <property type="molecule type" value="Genomic_DNA"/>
</dbReference>
<reference evidence="3 5" key="1">
    <citation type="journal article" date="2014" name="Genome Announc.">
        <title>Draft Genome Sequence of Xylella fastidiosa Pear Leaf Scorch Strain in Taiwan.</title>
        <authorList>
            <person name="Su C.C."/>
            <person name="Deng W.L."/>
            <person name="Jan F.J."/>
            <person name="Chang C.J."/>
            <person name="Huang H."/>
            <person name="Chen J."/>
        </authorList>
    </citation>
    <scope>NUCLEOTIDE SEQUENCE [LARGE SCALE GENOMIC DNA]</scope>
    <source>
        <strain evidence="3 5">PLS229</strain>
    </source>
</reference>
<dbReference type="RefSeq" id="WP_038270378.1">
    <property type="nucleotide sequence ID" value="NZ_CP053627.1"/>
</dbReference>
<keyword evidence="6" id="KW-1185">Reference proteome</keyword>
<organism evidence="3 5">
    <name type="scientific">Xylella taiwanensis</name>
    <dbReference type="NCBI Taxonomy" id="1444770"/>
    <lineage>
        <taxon>Bacteria</taxon>
        <taxon>Pseudomonadati</taxon>
        <taxon>Pseudomonadota</taxon>
        <taxon>Gammaproteobacteria</taxon>
        <taxon>Lysobacterales</taxon>
        <taxon>Lysobacteraceae</taxon>
        <taxon>Xylella</taxon>
    </lineage>
</organism>